<keyword evidence="3" id="KW-1185">Reference proteome</keyword>
<dbReference type="Gene3D" id="1.20.1280.50">
    <property type="match status" value="1"/>
</dbReference>
<dbReference type="AlphaFoldDB" id="A0A4U6VNU6"/>
<dbReference type="InterPro" id="IPR013187">
    <property type="entry name" value="F-box-assoc_dom_typ3"/>
</dbReference>
<accession>A0A4U6VNU6</accession>
<evidence type="ECO:0000313" key="3">
    <source>
        <dbReference type="Proteomes" id="UP000298652"/>
    </source>
</evidence>
<dbReference type="PANTHER" id="PTHR31111">
    <property type="entry name" value="BNAA05G37150D PROTEIN-RELATED"/>
    <property type="match status" value="1"/>
</dbReference>
<evidence type="ECO:0000313" key="2">
    <source>
        <dbReference type="EMBL" id="TKW31418.1"/>
    </source>
</evidence>
<dbReference type="InterPro" id="IPR001810">
    <property type="entry name" value="F-box_dom"/>
</dbReference>
<name>A0A4U6VNU6_SETVI</name>
<dbReference type="EMBL" id="CM016553">
    <property type="protein sequence ID" value="TKW31418.1"/>
    <property type="molecule type" value="Genomic_DNA"/>
</dbReference>
<gene>
    <name evidence="2" type="ORF">SEVIR_2G104900v2</name>
</gene>
<protein>
    <recommendedName>
        <fullName evidence="1">F-box domain-containing protein</fullName>
    </recommendedName>
</protein>
<proteinExistence type="predicted"/>
<dbReference type="InterPro" id="IPR036047">
    <property type="entry name" value="F-box-like_dom_sf"/>
</dbReference>
<organism evidence="2 3">
    <name type="scientific">Setaria viridis</name>
    <name type="common">Green bristlegrass</name>
    <name type="synonym">Setaria italica subsp. viridis</name>
    <dbReference type="NCBI Taxonomy" id="4556"/>
    <lineage>
        <taxon>Eukaryota</taxon>
        <taxon>Viridiplantae</taxon>
        <taxon>Streptophyta</taxon>
        <taxon>Embryophyta</taxon>
        <taxon>Tracheophyta</taxon>
        <taxon>Spermatophyta</taxon>
        <taxon>Magnoliopsida</taxon>
        <taxon>Liliopsida</taxon>
        <taxon>Poales</taxon>
        <taxon>Poaceae</taxon>
        <taxon>PACMAD clade</taxon>
        <taxon>Panicoideae</taxon>
        <taxon>Panicodae</taxon>
        <taxon>Paniceae</taxon>
        <taxon>Cenchrinae</taxon>
        <taxon>Setaria</taxon>
    </lineage>
</organism>
<evidence type="ECO:0000259" key="1">
    <source>
        <dbReference type="PROSITE" id="PS50181"/>
    </source>
</evidence>
<reference evidence="2" key="1">
    <citation type="submission" date="2019-03" db="EMBL/GenBank/DDBJ databases">
        <title>WGS assembly of Setaria viridis.</title>
        <authorList>
            <person name="Huang P."/>
            <person name="Jenkins J."/>
            <person name="Grimwood J."/>
            <person name="Barry K."/>
            <person name="Healey A."/>
            <person name="Mamidi S."/>
            <person name="Sreedasyam A."/>
            <person name="Shu S."/>
            <person name="Feldman M."/>
            <person name="Wu J."/>
            <person name="Yu Y."/>
            <person name="Chen C."/>
            <person name="Johnson J."/>
            <person name="Rokhsar D."/>
            <person name="Baxter I."/>
            <person name="Schmutz J."/>
            <person name="Brutnell T."/>
            <person name="Kellogg E."/>
        </authorList>
    </citation>
    <scope>NUCLEOTIDE SEQUENCE [LARGE SCALE GENOMIC DNA]</scope>
</reference>
<dbReference type="Pfam" id="PF12937">
    <property type="entry name" value="F-box-like"/>
    <property type="match status" value="1"/>
</dbReference>
<feature type="domain" description="F-box" evidence="1">
    <location>
        <begin position="13"/>
        <end position="58"/>
    </location>
</feature>
<dbReference type="SUPFAM" id="SSF81383">
    <property type="entry name" value="F-box domain"/>
    <property type="match status" value="1"/>
</dbReference>
<sequence>MVPTTRAMRARADASADRLPRDALSDALLRLPAREICRLRAVCRPWRALTSDPAFVRAHAAAHPGPLFVAKFRDDPAHVYVIDAGGTVLKRVAGADGGVHVLRTRLDLACLATDWNRCRVLNPATGALQVLPQSSAPQHKNRINLSNPYTFFALGMVASTGEYKVFRMFNRLGFLLGGEQLFEVLTINDSSGAADSCWRAMPMPSLFIEASTGGVVGSVVYFFVNRGYNPVTLYSDAGARSDYILSFDLEREEWRSGLAGPIGEEIDSGEDFQSKRYRFALAELKGSLVLVYKRRQKSIFVMDLWFLMDFENGLWEKKYTLRTRVIAPTGDNLKHVIPILVLNDGRIVIHAAPTGVLIIWNQSDPRVNNLVTLVEGRPLDSVGVYTGSLLSLQ</sequence>
<dbReference type="OMA" id="DSCWRAM"/>
<dbReference type="SMART" id="SM00256">
    <property type="entry name" value="FBOX"/>
    <property type="match status" value="1"/>
</dbReference>
<dbReference type="Pfam" id="PF08268">
    <property type="entry name" value="FBA_3"/>
    <property type="match status" value="1"/>
</dbReference>
<dbReference type="PROSITE" id="PS50181">
    <property type="entry name" value="FBOX"/>
    <property type="match status" value="1"/>
</dbReference>
<dbReference type="PANTHER" id="PTHR31111:SF133">
    <property type="entry name" value="OS07G0196600 PROTEIN"/>
    <property type="match status" value="1"/>
</dbReference>
<dbReference type="Proteomes" id="UP000298652">
    <property type="component" value="Chromosome 2"/>
</dbReference>
<dbReference type="Gramene" id="TKW31418">
    <property type="protein sequence ID" value="TKW31418"/>
    <property type="gene ID" value="SEVIR_2G104900v2"/>
</dbReference>